<comment type="caution">
    <text evidence="1">The sequence shown here is derived from an EMBL/GenBank/DDBJ whole genome shotgun (WGS) entry which is preliminary data.</text>
</comment>
<reference evidence="1" key="1">
    <citation type="submission" date="2023-08" db="EMBL/GenBank/DDBJ databases">
        <authorList>
            <person name="Audoor S."/>
            <person name="Bilcke G."/>
        </authorList>
    </citation>
    <scope>NUCLEOTIDE SEQUENCE</scope>
</reference>
<evidence type="ECO:0000313" key="1">
    <source>
        <dbReference type="EMBL" id="CAJ1931379.1"/>
    </source>
</evidence>
<organism evidence="1 2">
    <name type="scientific">Cylindrotheca closterium</name>
    <dbReference type="NCBI Taxonomy" id="2856"/>
    <lineage>
        <taxon>Eukaryota</taxon>
        <taxon>Sar</taxon>
        <taxon>Stramenopiles</taxon>
        <taxon>Ochrophyta</taxon>
        <taxon>Bacillariophyta</taxon>
        <taxon>Bacillariophyceae</taxon>
        <taxon>Bacillariophycidae</taxon>
        <taxon>Bacillariales</taxon>
        <taxon>Bacillariaceae</taxon>
        <taxon>Cylindrotheca</taxon>
    </lineage>
</organism>
<sequence length="177" mass="19780">MVKISPLVRLPSGLMVNIFTKGGVQAFLESELSQTYLSSDLRTIKDIRKTKNRTSEAEDLLFSLTAKIEFIATLADPILFAETVPESEIEVWFIFVLHELKALSAKPDWLRSGELDEDDMSCLNISAAMFHFHAVPVQLAFECEYVQLLADFLKACPTTLPSTEIAGQITNIVSRII</sequence>
<dbReference type="Proteomes" id="UP001295423">
    <property type="component" value="Unassembled WGS sequence"/>
</dbReference>
<accession>A0AAD2CJG1</accession>
<protein>
    <submittedName>
        <fullName evidence="1">Uncharacterized protein</fullName>
    </submittedName>
</protein>
<name>A0AAD2CJG1_9STRA</name>
<dbReference type="AlphaFoldDB" id="A0AAD2CJG1"/>
<evidence type="ECO:0000313" key="2">
    <source>
        <dbReference type="Proteomes" id="UP001295423"/>
    </source>
</evidence>
<keyword evidence="2" id="KW-1185">Reference proteome</keyword>
<dbReference type="EMBL" id="CAKOGP040000147">
    <property type="protein sequence ID" value="CAJ1931379.1"/>
    <property type="molecule type" value="Genomic_DNA"/>
</dbReference>
<gene>
    <name evidence="1" type="ORF">CYCCA115_LOCUS2364</name>
</gene>
<proteinExistence type="predicted"/>